<gene>
    <name evidence="1" type="primary">Acey_s0001.g325</name>
    <name evidence="1" type="ORF">Y032_0001g325</name>
</gene>
<evidence type="ECO:0000313" key="2">
    <source>
        <dbReference type="Proteomes" id="UP000024635"/>
    </source>
</evidence>
<evidence type="ECO:0000313" key="1">
    <source>
        <dbReference type="EMBL" id="EYC34249.1"/>
    </source>
</evidence>
<name>A0A016W319_9BILA</name>
<dbReference type="AlphaFoldDB" id="A0A016W319"/>
<comment type="caution">
    <text evidence="1">The sequence shown here is derived from an EMBL/GenBank/DDBJ whole genome shotgun (WGS) entry which is preliminary data.</text>
</comment>
<organism evidence="1 2">
    <name type="scientific">Ancylostoma ceylanicum</name>
    <dbReference type="NCBI Taxonomy" id="53326"/>
    <lineage>
        <taxon>Eukaryota</taxon>
        <taxon>Metazoa</taxon>
        <taxon>Ecdysozoa</taxon>
        <taxon>Nematoda</taxon>
        <taxon>Chromadorea</taxon>
        <taxon>Rhabditida</taxon>
        <taxon>Rhabditina</taxon>
        <taxon>Rhabditomorpha</taxon>
        <taxon>Strongyloidea</taxon>
        <taxon>Ancylostomatidae</taxon>
        <taxon>Ancylostomatinae</taxon>
        <taxon>Ancylostoma</taxon>
    </lineage>
</organism>
<accession>A0A016W319</accession>
<sequence length="95" mass="10779">MGNAATTQSQSRKDYHQQGSAGIATVYSNGRAAAAASERSLEFIIKLIELFEFYSVLGIIGNKPSLVLFPNLGWRTEQCGCLWYFFQKMRFYRDL</sequence>
<proteinExistence type="predicted"/>
<dbReference type="Proteomes" id="UP000024635">
    <property type="component" value="Unassembled WGS sequence"/>
</dbReference>
<reference evidence="2" key="1">
    <citation type="journal article" date="2015" name="Nat. Genet.">
        <title>The genome and transcriptome of the zoonotic hookworm Ancylostoma ceylanicum identify infection-specific gene families.</title>
        <authorList>
            <person name="Schwarz E.M."/>
            <person name="Hu Y."/>
            <person name="Antoshechkin I."/>
            <person name="Miller M.M."/>
            <person name="Sternberg P.W."/>
            <person name="Aroian R.V."/>
        </authorList>
    </citation>
    <scope>NUCLEOTIDE SEQUENCE</scope>
    <source>
        <strain evidence="2">HY135</strain>
    </source>
</reference>
<keyword evidence="2" id="KW-1185">Reference proteome</keyword>
<dbReference type="EMBL" id="JARK01001337">
    <property type="protein sequence ID" value="EYC34249.1"/>
    <property type="molecule type" value="Genomic_DNA"/>
</dbReference>
<protein>
    <submittedName>
        <fullName evidence="1">Uncharacterized protein</fullName>
    </submittedName>
</protein>